<evidence type="ECO:0000313" key="4">
    <source>
        <dbReference type="Proteomes" id="UP001058569"/>
    </source>
</evidence>
<dbReference type="Proteomes" id="UP000280036">
    <property type="component" value="Unassembled WGS sequence"/>
</dbReference>
<name>A0A3P8LHP1_9BACT</name>
<dbReference type="AlphaFoldDB" id="A0A3P8LHP1"/>
<accession>A0A3P8LHP1</accession>
<reference evidence="2 3" key="1">
    <citation type="submission" date="2018-12" db="EMBL/GenBank/DDBJ databases">
        <authorList>
            <consortium name="Pathogen Informatics"/>
        </authorList>
    </citation>
    <scope>NUCLEOTIDE SEQUENCE [LARGE SCALE GENOMIC DNA]</scope>
    <source>
        <strain evidence="2 3">NCTC10126</strain>
    </source>
</reference>
<dbReference type="Proteomes" id="UP001058569">
    <property type="component" value="Chromosome"/>
</dbReference>
<gene>
    <name evidence="2" type="ORF">NCTC10126_00059</name>
    <name evidence="1" type="ORF">NPA07_02250</name>
</gene>
<keyword evidence="4" id="KW-1185">Reference proteome</keyword>
<sequence>MKIRFTSIQDHKTKGVEPKIISFEADAEYDYFIDDEDLNKFEYHTYHFKEPSVGESNRIEINEKRVNIFTGMSTLTMLKGIKAANSFVNVDGSQFFLKPLLHNVVIEDKIKKFKYELFGPNDELIGEFNVSLEEI</sequence>
<organism evidence="2 3">
    <name type="scientific">Mycoplasmopsis caviae</name>
    <dbReference type="NCBI Taxonomy" id="55603"/>
    <lineage>
        <taxon>Bacteria</taxon>
        <taxon>Bacillati</taxon>
        <taxon>Mycoplasmatota</taxon>
        <taxon>Mycoplasmoidales</taxon>
        <taxon>Metamycoplasmataceae</taxon>
        <taxon>Mycoplasmopsis</taxon>
    </lineage>
</organism>
<dbReference type="EMBL" id="UZVY01000001">
    <property type="protein sequence ID" value="VDR41582.1"/>
    <property type="molecule type" value="Genomic_DNA"/>
</dbReference>
<dbReference type="EMBL" id="CP101806">
    <property type="protein sequence ID" value="UUD35672.1"/>
    <property type="molecule type" value="Genomic_DNA"/>
</dbReference>
<proteinExistence type="predicted"/>
<protein>
    <recommendedName>
        <fullName evidence="5">DUF1934 domain-containing protein</fullName>
    </recommendedName>
</protein>
<evidence type="ECO:0000313" key="1">
    <source>
        <dbReference type="EMBL" id="UUD35672.1"/>
    </source>
</evidence>
<evidence type="ECO:0000313" key="3">
    <source>
        <dbReference type="Proteomes" id="UP000280036"/>
    </source>
</evidence>
<dbReference type="OrthoDB" id="399212at2"/>
<evidence type="ECO:0008006" key="5">
    <source>
        <dbReference type="Google" id="ProtNLM"/>
    </source>
</evidence>
<reference evidence="1" key="2">
    <citation type="submission" date="2022-07" db="EMBL/GenBank/DDBJ databases">
        <title>Complete genome of Mycoplasma caviae type strain G122.</title>
        <authorList>
            <person name="Spergser J."/>
        </authorList>
    </citation>
    <scope>NUCLEOTIDE SEQUENCE</scope>
    <source>
        <strain evidence="1">G122</strain>
    </source>
</reference>
<dbReference type="RefSeq" id="WP_126117874.1">
    <property type="nucleotide sequence ID" value="NZ_CP101806.1"/>
</dbReference>
<evidence type="ECO:0000313" key="2">
    <source>
        <dbReference type="EMBL" id="VDR41582.1"/>
    </source>
</evidence>